<protein>
    <submittedName>
        <fullName evidence="2">Uncharacterized protein</fullName>
    </submittedName>
</protein>
<comment type="caution">
    <text evidence="2">The sequence shown here is derived from an EMBL/GenBank/DDBJ whole genome shotgun (WGS) entry which is preliminary data.</text>
</comment>
<evidence type="ECO:0000313" key="3">
    <source>
        <dbReference type="Proteomes" id="UP001218188"/>
    </source>
</evidence>
<evidence type="ECO:0000313" key="2">
    <source>
        <dbReference type="EMBL" id="KAJ7020572.1"/>
    </source>
</evidence>
<keyword evidence="3" id="KW-1185">Reference proteome</keyword>
<evidence type="ECO:0000256" key="1">
    <source>
        <dbReference type="SAM" id="MobiDB-lite"/>
    </source>
</evidence>
<proteinExistence type="predicted"/>
<dbReference type="AlphaFoldDB" id="A0AAD6WPM0"/>
<feature type="region of interest" description="Disordered" evidence="1">
    <location>
        <begin position="45"/>
        <end position="70"/>
    </location>
</feature>
<sequence length="263" mass="29328">MTGVTPGVAIPTNREEYRPTSYTIPVRKVDLLKSRDIRHSRQCRQRRRANQLQGGIGLHPRRRHGGLDERIRGETDLVNTDRDADDDIDTEMGGNYKRVLSDVLEDPIEARTGTPEAQLIEKIKFKIRARNWIIFATHSDSDDGFIDGSQTNGKGVLCGVLEDSMEARTKASETEPIGKSNFKMCAQNQMVFGTHRDADDALDAERLGNGEGVLCGVLEDPMEARMKASGAELIKKSEFNMRPQNSMTFATRGQIQHQSSKGL</sequence>
<reference evidence="2" key="1">
    <citation type="submission" date="2023-03" db="EMBL/GenBank/DDBJ databases">
        <title>Massive genome expansion in bonnet fungi (Mycena s.s.) driven by repeated elements and novel gene families across ecological guilds.</title>
        <authorList>
            <consortium name="Lawrence Berkeley National Laboratory"/>
            <person name="Harder C.B."/>
            <person name="Miyauchi S."/>
            <person name="Viragh M."/>
            <person name="Kuo A."/>
            <person name="Thoen E."/>
            <person name="Andreopoulos B."/>
            <person name="Lu D."/>
            <person name="Skrede I."/>
            <person name="Drula E."/>
            <person name="Henrissat B."/>
            <person name="Morin E."/>
            <person name="Kohler A."/>
            <person name="Barry K."/>
            <person name="LaButti K."/>
            <person name="Morin E."/>
            <person name="Salamov A."/>
            <person name="Lipzen A."/>
            <person name="Mereny Z."/>
            <person name="Hegedus B."/>
            <person name="Baldrian P."/>
            <person name="Stursova M."/>
            <person name="Weitz H."/>
            <person name="Taylor A."/>
            <person name="Grigoriev I.V."/>
            <person name="Nagy L.G."/>
            <person name="Martin F."/>
            <person name="Kauserud H."/>
        </authorList>
    </citation>
    <scope>NUCLEOTIDE SEQUENCE</scope>
    <source>
        <strain evidence="2">CBHHK200</strain>
    </source>
</reference>
<dbReference type="EMBL" id="JARJCM010000258">
    <property type="protein sequence ID" value="KAJ7020572.1"/>
    <property type="molecule type" value="Genomic_DNA"/>
</dbReference>
<name>A0AAD6WPM0_9AGAR</name>
<accession>A0AAD6WPM0</accession>
<dbReference type="Proteomes" id="UP001218188">
    <property type="component" value="Unassembled WGS sequence"/>
</dbReference>
<gene>
    <name evidence="2" type="ORF">C8F04DRAFT_1196483</name>
</gene>
<organism evidence="2 3">
    <name type="scientific">Mycena alexandri</name>
    <dbReference type="NCBI Taxonomy" id="1745969"/>
    <lineage>
        <taxon>Eukaryota</taxon>
        <taxon>Fungi</taxon>
        <taxon>Dikarya</taxon>
        <taxon>Basidiomycota</taxon>
        <taxon>Agaricomycotina</taxon>
        <taxon>Agaricomycetes</taxon>
        <taxon>Agaricomycetidae</taxon>
        <taxon>Agaricales</taxon>
        <taxon>Marasmiineae</taxon>
        <taxon>Mycenaceae</taxon>
        <taxon>Mycena</taxon>
    </lineage>
</organism>